<dbReference type="FunCoup" id="A0A200PXL9">
    <property type="interactions" value="71"/>
</dbReference>
<proteinExistence type="inferred from homology"/>
<keyword evidence="3" id="KW-0326">Glycosidase</keyword>
<dbReference type="InterPro" id="IPR044965">
    <property type="entry name" value="Glyco_hydro_17_plant"/>
</dbReference>
<dbReference type="EMBL" id="MVGT01003947">
    <property type="protein sequence ID" value="OVA02915.1"/>
    <property type="molecule type" value="Genomic_DNA"/>
</dbReference>
<evidence type="ECO:0000256" key="4">
    <source>
        <dbReference type="RuleBase" id="RU004335"/>
    </source>
</evidence>
<reference evidence="6 7" key="1">
    <citation type="journal article" date="2017" name="Mol. Plant">
        <title>The Genome of Medicinal Plant Macleaya cordata Provides New Insights into Benzylisoquinoline Alkaloids Metabolism.</title>
        <authorList>
            <person name="Liu X."/>
            <person name="Liu Y."/>
            <person name="Huang P."/>
            <person name="Ma Y."/>
            <person name="Qing Z."/>
            <person name="Tang Q."/>
            <person name="Cao H."/>
            <person name="Cheng P."/>
            <person name="Zheng Y."/>
            <person name="Yuan Z."/>
            <person name="Zhou Y."/>
            <person name="Liu J."/>
            <person name="Tang Z."/>
            <person name="Zhuo Y."/>
            <person name="Zhang Y."/>
            <person name="Yu L."/>
            <person name="Huang J."/>
            <person name="Yang P."/>
            <person name="Peng Q."/>
            <person name="Zhang J."/>
            <person name="Jiang W."/>
            <person name="Zhang Z."/>
            <person name="Lin K."/>
            <person name="Ro D.K."/>
            <person name="Chen X."/>
            <person name="Xiong X."/>
            <person name="Shang Y."/>
            <person name="Huang S."/>
            <person name="Zeng J."/>
        </authorList>
    </citation>
    <scope>NUCLEOTIDE SEQUENCE [LARGE SCALE GENOMIC DNA]</scope>
    <source>
        <strain evidence="7">cv. BLH2017</strain>
        <tissue evidence="6">Root</tissue>
    </source>
</reference>
<comment type="caution">
    <text evidence="6">The sequence shown here is derived from an EMBL/GenBank/DDBJ whole genome shotgun (WGS) entry which is preliminary data.</text>
</comment>
<dbReference type="Gene3D" id="3.20.20.80">
    <property type="entry name" value="Glycosidases"/>
    <property type="match status" value="1"/>
</dbReference>
<dbReference type="InterPro" id="IPR017853">
    <property type="entry name" value="GH"/>
</dbReference>
<evidence type="ECO:0000256" key="1">
    <source>
        <dbReference type="ARBA" id="ARBA00008773"/>
    </source>
</evidence>
<dbReference type="PANTHER" id="PTHR32227">
    <property type="entry name" value="GLUCAN ENDO-1,3-BETA-GLUCOSIDASE BG1-RELATED-RELATED"/>
    <property type="match status" value="1"/>
</dbReference>
<dbReference type="OMA" id="QANGYPL"/>
<dbReference type="GO" id="GO:0004553">
    <property type="term" value="F:hydrolase activity, hydrolyzing O-glycosyl compounds"/>
    <property type="evidence" value="ECO:0007669"/>
    <property type="project" value="InterPro"/>
</dbReference>
<evidence type="ECO:0000313" key="6">
    <source>
        <dbReference type="EMBL" id="OVA02915.1"/>
    </source>
</evidence>
<organism evidence="6 7">
    <name type="scientific">Macleaya cordata</name>
    <name type="common">Five-seeded plume-poppy</name>
    <name type="synonym">Bocconia cordata</name>
    <dbReference type="NCBI Taxonomy" id="56857"/>
    <lineage>
        <taxon>Eukaryota</taxon>
        <taxon>Viridiplantae</taxon>
        <taxon>Streptophyta</taxon>
        <taxon>Embryophyta</taxon>
        <taxon>Tracheophyta</taxon>
        <taxon>Spermatophyta</taxon>
        <taxon>Magnoliopsida</taxon>
        <taxon>Ranunculales</taxon>
        <taxon>Papaveraceae</taxon>
        <taxon>Papaveroideae</taxon>
        <taxon>Macleaya</taxon>
    </lineage>
</organism>
<dbReference type="InterPro" id="IPR000490">
    <property type="entry name" value="Glyco_hydro_17"/>
</dbReference>
<dbReference type="Proteomes" id="UP000195402">
    <property type="component" value="Unassembled WGS sequence"/>
</dbReference>
<evidence type="ECO:0000313" key="7">
    <source>
        <dbReference type="Proteomes" id="UP000195402"/>
    </source>
</evidence>
<accession>A0A200PXL9</accession>
<evidence type="ECO:0000256" key="3">
    <source>
        <dbReference type="ARBA" id="ARBA00023295"/>
    </source>
</evidence>
<dbReference type="AlphaFoldDB" id="A0A200PXL9"/>
<protein>
    <submittedName>
        <fullName evidence="6">Glycoside hydrolase</fullName>
    </submittedName>
</protein>
<keyword evidence="2 6" id="KW-0378">Hydrolase</keyword>
<keyword evidence="5" id="KW-0732">Signal</keyword>
<dbReference type="FunFam" id="3.20.20.80:FF:000010">
    <property type="entry name" value="glucan endo-1,3-beta-glucosidase, basic"/>
    <property type="match status" value="1"/>
</dbReference>
<dbReference type="OrthoDB" id="941679at2759"/>
<keyword evidence="7" id="KW-1185">Reference proteome</keyword>
<evidence type="ECO:0000256" key="5">
    <source>
        <dbReference type="SAM" id="SignalP"/>
    </source>
</evidence>
<gene>
    <name evidence="6" type="ORF">BVC80_9095g116</name>
</gene>
<feature type="chain" id="PRO_5012261782" evidence="5">
    <location>
        <begin position="28"/>
        <end position="345"/>
    </location>
</feature>
<dbReference type="GO" id="GO:0005975">
    <property type="term" value="P:carbohydrate metabolic process"/>
    <property type="evidence" value="ECO:0007669"/>
    <property type="project" value="InterPro"/>
</dbReference>
<dbReference type="Pfam" id="PF00332">
    <property type="entry name" value="Glyco_hydro_17"/>
    <property type="match status" value="1"/>
</dbReference>
<evidence type="ECO:0000256" key="2">
    <source>
        <dbReference type="ARBA" id="ARBA00022801"/>
    </source>
</evidence>
<dbReference type="SUPFAM" id="SSF51445">
    <property type="entry name" value="(Trans)glycosidases"/>
    <property type="match status" value="1"/>
</dbReference>
<comment type="similarity">
    <text evidence="1 4">Belongs to the glycosyl hydrolase 17 family.</text>
</comment>
<dbReference type="STRING" id="56857.A0A200PXL9"/>
<feature type="signal peptide" evidence="5">
    <location>
        <begin position="1"/>
        <end position="27"/>
    </location>
</feature>
<name>A0A200PXL9_MACCD</name>
<dbReference type="InParanoid" id="A0A200PXL9"/>
<sequence>MQDYPMMIFYCRLAFSLLLIISSNIFAAEGGVVGVNYGRLGNNLPSPTAVVNLLKSRNIDRVRLFSPDADALNALRGSGIKVVLGVPNDDLQKLGDSSFAKTWINNNIVPYRNNVQFRYLAVGNEVIPGGLAGNVPPAMQNLNAALKAAGIGDIPVTTAIHSAVLGTSYPPSAGQFSNAADSVMRSIVGFLVANKSPLLVNIYPYFAYTGNPRDIQLDYALFTANRVVITDGNNQYRNLFDAMVDSTYAALEKVGGGNVEIVISESGWPSAQNGNIATIPNARTYINNLVSHVSGTSGTPRRPGKSIETYIFALFNENQKGGLATEQHFGLYYPDMTPVYPVNFP</sequence>